<keyword evidence="2" id="KW-1185">Reference proteome</keyword>
<organism evidence="1 2">
    <name type="scientific">Aestuariibaculum suncheonense</name>
    <dbReference type="NCBI Taxonomy" id="1028745"/>
    <lineage>
        <taxon>Bacteria</taxon>
        <taxon>Pseudomonadati</taxon>
        <taxon>Bacteroidota</taxon>
        <taxon>Flavobacteriia</taxon>
        <taxon>Flavobacteriales</taxon>
        <taxon>Flavobacteriaceae</taxon>
    </lineage>
</organism>
<proteinExistence type="predicted"/>
<dbReference type="RefSeq" id="WP_188216434.1">
    <property type="nucleotide sequence ID" value="NZ_BAABGH010000011.1"/>
</dbReference>
<dbReference type="InterPro" id="IPR054207">
    <property type="entry name" value="DUF6913"/>
</dbReference>
<evidence type="ECO:0000313" key="2">
    <source>
        <dbReference type="Proteomes" id="UP000602057"/>
    </source>
</evidence>
<reference evidence="1" key="2">
    <citation type="submission" date="2020-09" db="EMBL/GenBank/DDBJ databases">
        <authorList>
            <person name="Wu Z."/>
        </authorList>
    </citation>
    <scope>NUCLEOTIDE SEQUENCE</scope>
    <source>
        <strain evidence="1">SC17</strain>
    </source>
</reference>
<dbReference type="EMBL" id="JACVXC010000003">
    <property type="protein sequence ID" value="MBD0835950.1"/>
    <property type="molecule type" value="Genomic_DNA"/>
</dbReference>
<dbReference type="Proteomes" id="UP000602057">
    <property type="component" value="Unassembled WGS sequence"/>
</dbReference>
<comment type="caution">
    <text evidence="1">The sequence shown here is derived from an EMBL/GenBank/DDBJ whole genome shotgun (WGS) entry which is preliminary data.</text>
</comment>
<dbReference type="Pfam" id="PF21857">
    <property type="entry name" value="DUF6913"/>
    <property type="match status" value="1"/>
</dbReference>
<dbReference type="AlphaFoldDB" id="A0A8J6UBJ5"/>
<name>A0A8J6UBJ5_9FLAO</name>
<protein>
    <submittedName>
        <fullName evidence="1">Uncharacterized protein</fullName>
    </submittedName>
</protein>
<accession>A0A8J6UBJ5</accession>
<evidence type="ECO:0000313" key="1">
    <source>
        <dbReference type="EMBL" id="MBD0835950.1"/>
    </source>
</evidence>
<sequence length="172" mass="20298">MILKGFKEKSNKKYLNKLLNERQGRVDDSKIESLGIIFNYDEAENFEQFRILADKLNVRPDRLKIIAFSQREIELQSTWDVCYNFKDFGWKGSVNNSELQAFIKTEFDALVSFYSKDVLELKLMTALSKAKFKIGVLQNDERLNDLIIKTKMNEFDVFKNELFKYLTILNKI</sequence>
<reference evidence="1" key="1">
    <citation type="journal article" date="2013" name="Int. J. Syst. Evol. Microbiol.">
        <title>Aestuariibaculum suncheonense gen. nov., sp. nov., a marine bacterium of the family Flavobacteriaceae isolated from a tidal flat and emended descriptions of the genera Gaetbulibacter and Tamlana.</title>
        <authorList>
            <person name="Jeong S.H."/>
            <person name="Park M.S."/>
            <person name="Jin H.M."/>
            <person name="Lee K."/>
            <person name="Park W."/>
            <person name="Jeon C.O."/>
        </authorList>
    </citation>
    <scope>NUCLEOTIDE SEQUENCE</scope>
    <source>
        <strain evidence="1">SC17</strain>
    </source>
</reference>
<gene>
    <name evidence="1" type="ORF">ICJ84_10915</name>
</gene>